<sequence>MSVEESVLVRPLTKLQQAYLLGREKHLPLGGVAMQEFREYRGRIDLDRLPERLAELARCHESLRTRIDSVKLVQQVPPDAAINYEEVDLRSCARSEAFDRIDELRSDFAHELFDLAAPPWRVAAFRLSEPDDGDPCRDTGVVFVRFDALILDGQSIATLMIELFGAEAFHLEGTKSPAIASSSPEKAARAKDGDYWREKLAHVTDPAQLPWKKPLETIASSRYDRATLIIDRDSFAKLSSIGARHVLFKNTVIVAVILEVLSKWQKEGALCVGVPVAPPASKSLSNESSFIAVSWDRRVGSILDRTRMLQTDIHEGLAHLSFSGVDIARLLVNTHRQSPALPVVVTNGLSWPTLPAQTLVRQHAGLTQTPQIAMDIRLTLDPAKNLVIDIDHAREAIDREIVLDLLKALERAIKAICSAGALAFEHSDVVDLQHYRHNTARQELICSNYLQRIADNMFSLRASKTALVCGERRLSYRDLGLDVAKAMASLRAHAIGRGSAVAICLPRSPEHMAVTLASAFTGAIWVPIDAASPPDRLHYMLENCRPDIVIASSLIAGFKTLSVEEMMAQEAPRDPYALAEPLTALSSSEEAGYYLYTSGTTGKPKCVVLSNKATSNVIEQTIDAWNVTERDVFMSVTPLHHDMSVFDIFGCLTAGATLVYPEAAKEKDAIDWNRLIAEHRVTIWCSVPAILEMLLACRRGGELKSLRLVAQGGDYIKPSVIDELRQMNATLRLISLGGPTETTIWSIWHEIGSDDIGQIPYGRPLPGNSYFIIDDMGNHCPAGVTGRIHTAGVNVALGYIENSGLHQTDFVTVADENGLQVRAFRTGDCGRYRKDGTILFSHRVNGYIKIRGVRVSLSDIESELVEHRSVQRALVVDYGSEHRGEAAIGALYVARPGADVTAAELRAFARRRLPEFHVPTVFTQVDDLPLSPNGKPDRRRARELFVSESDRERKTGSASTLSTTSDRERRVLAIYLEVLGASADGPDPGTQFMSLGLLPSHLHAVSLRMSKEFGVELLPKQLLKCRNARQVAGLLPPQSEKILSDCNT</sequence>
<dbReference type="SUPFAM" id="SSF52777">
    <property type="entry name" value="CoA-dependent acyltransferases"/>
    <property type="match status" value="2"/>
</dbReference>
<dbReference type="InterPro" id="IPR009081">
    <property type="entry name" value="PP-bd_ACP"/>
</dbReference>
<protein>
    <submittedName>
        <fullName evidence="3">Amino acid adenylation domain-containing protein</fullName>
    </submittedName>
</protein>
<dbReference type="SUPFAM" id="SSF47336">
    <property type="entry name" value="ACP-like"/>
    <property type="match status" value="1"/>
</dbReference>
<dbReference type="InterPro" id="IPR010071">
    <property type="entry name" value="AA_adenyl_dom"/>
</dbReference>
<dbReference type="PROSITE" id="PS50075">
    <property type="entry name" value="CARRIER"/>
    <property type="match status" value="1"/>
</dbReference>
<dbReference type="InterPro" id="IPR042099">
    <property type="entry name" value="ANL_N_sf"/>
</dbReference>
<dbReference type="Pfam" id="PF00501">
    <property type="entry name" value="AMP-binding"/>
    <property type="match status" value="1"/>
</dbReference>
<dbReference type="Pfam" id="PF13193">
    <property type="entry name" value="AMP-binding_C"/>
    <property type="match status" value="1"/>
</dbReference>
<comment type="caution">
    <text evidence="3">The sequence shown here is derived from an EMBL/GenBank/DDBJ whole genome shotgun (WGS) entry which is preliminary data.</text>
</comment>
<evidence type="ECO:0000313" key="4">
    <source>
        <dbReference type="Proteomes" id="UP000623250"/>
    </source>
</evidence>
<dbReference type="Gene3D" id="3.30.559.10">
    <property type="entry name" value="Chloramphenicol acetyltransferase-like domain"/>
    <property type="match status" value="1"/>
</dbReference>
<dbReference type="SUPFAM" id="SSF56801">
    <property type="entry name" value="Acetyl-CoA synthetase-like"/>
    <property type="match status" value="1"/>
</dbReference>
<dbReference type="PANTHER" id="PTHR45527:SF1">
    <property type="entry name" value="FATTY ACID SYNTHASE"/>
    <property type="match status" value="1"/>
</dbReference>
<dbReference type="GO" id="GO:0043041">
    <property type="term" value="P:amino acid activation for nonribosomal peptide biosynthetic process"/>
    <property type="evidence" value="ECO:0007669"/>
    <property type="project" value="TreeGrafter"/>
</dbReference>
<dbReference type="InterPro" id="IPR020845">
    <property type="entry name" value="AMP-binding_CS"/>
</dbReference>
<feature type="region of interest" description="Disordered" evidence="1">
    <location>
        <begin position="927"/>
        <end position="964"/>
    </location>
</feature>
<dbReference type="GO" id="GO:0016874">
    <property type="term" value="F:ligase activity"/>
    <property type="evidence" value="ECO:0007669"/>
    <property type="project" value="UniProtKB-KW"/>
</dbReference>
<dbReference type="EMBL" id="JAEMUK010000029">
    <property type="protein sequence ID" value="MBJ7544065.1"/>
    <property type="molecule type" value="Genomic_DNA"/>
</dbReference>
<dbReference type="InterPro" id="IPR025110">
    <property type="entry name" value="AMP-bd_C"/>
</dbReference>
<dbReference type="InterPro" id="IPR045851">
    <property type="entry name" value="AMP-bd_C_sf"/>
</dbReference>
<dbReference type="InterPro" id="IPR001242">
    <property type="entry name" value="Condensation_dom"/>
</dbReference>
<dbReference type="InterPro" id="IPR000873">
    <property type="entry name" value="AMP-dep_synth/lig_dom"/>
</dbReference>
<accession>A0A8I1GDS3</accession>
<organism evidence="3 4">
    <name type="scientific">Rhodomicrobium udaipurense</name>
    <dbReference type="NCBI Taxonomy" id="1202716"/>
    <lineage>
        <taxon>Bacteria</taxon>
        <taxon>Pseudomonadati</taxon>
        <taxon>Pseudomonadota</taxon>
        <taxon>Alphaproteobacteria</taxon>
        <taxon>Hyphomicrobiales</taxon>
        <taxon>Hyphomicrobiaceae</taxon>
        <taxon>Rhodomicrobium</taxon>
    </lineage>
</organism>
<dbReference type="Pfam" id="PF00668">
    <property type="entry name" value="Condensation"/>
    <property type="match status" value="1"/>
</dbReference>
<evidence type="ECO:0000256" key="1">
    <source>
        <dbReference type="SAM" id="MobiDB-lite"/>
    </source>
</evidence>
<evidence type="ECO:0000313" key="3">
    <source>
        <dbReference type="EMBL" id="MBJ7544065.1"/>
    </source>
</evidence>
<dbReference type="InterPro" id="IPR023213">
    <property type="entry name" value="CAT-like_dom_sf"/>
</dbReference>
<gene>
    <name evidence="3" type="ORF">JDN41_10920</name>
</gene>
<proteinExistence type="predicted"/>
<dbReference type="GO" id="GO:0005737">
    <property type="term" value="C:cytoplasm"/>
    <property type="evidence" value="ECO:0007669"/>
    <property type="project" value="TreeGrafter"/>
</dbReference>
<dbReference type="AlphaFoldDB" id="A0A8I1GDS3"/>
<dbReference type="Proteomes" id="UP000623250">
    <property type="component" value="Unassembled WGS sequence"/>
</dbReference>
<dbReference type="PROSITE" id="PS00455">
    <property type="entry name" value="AMP_BINDING"/>
    <property type="match status" value="1"/>
</dbReference>
<evidence type="ECO:0000259" key="2">
    <source>
        <dbReference type="PROSITE" id="PS50075"/>
    </source>
</evidence>
<reference evidence="3 4" key="1">
    <citation type="submission" date="2020-12" db="EMBL/GenBank/DDBJ databases">
        <title>Revised draft genomes of Rhodomicrobium vannielii ATCC 17100 and Rhodomicrobium udaipurense JA643.</title>
        <authorList>
            <person name="Conners E.M."/>
            <person name="Davenport E.J."/>
            <person name="Bose A."/>
        </authorList>
    </citation>
    <scope>NUCLEOTIDE SEQUENCE [LARGE SCALE GENOMIC DNA]</scope>
    <source>
        <strain evidence="3 4">JA643</strain>
    </source>
</reference>
<dbReference type="Gene3D" id="3.40.50.12780">
    <property type="entry name" value="N-terminal domain of ligase-like"/>
    <property type="match status" value="1"/>
</dbReference>
<feature type="compositionally biased region" description="Basic and acidic residues" evidence="1">
    <location>
        <begin position="940"/>
        <end position="955"/>
    </location>
</feature>
<dbReference type="PANTHER" id="PTHR45527">
    <property type="entry name" value="NONRIBOSOMAL PEPTIDE SYNTHETASE"/>
    <property type="match status" value="1"/>
</dbReference>
<keyword evidence="4" id="KW-1185">Reference proteome</keyword>
<name>A0A8I1GDS3_9HYPH</name>
<feature type="domain" description="Carrier" evidence="2">
    <location>
        <begin position="962"/>
        <end position="1039"/>
    </location>
</feature>
<dbReference type="GO" id="GO:0044550">
    <property type="term" value="P:secondary metabolite biosynthetic process"/>
    <property type="evidence" value="ECO:0007669"/>
    <property type="project" value="TreeGrafter"/>
</dbReference>
<dbReference type="NCBIfam" id="TIGR01733">
    <property type="entry name" value="AA-adenyl-dom"/>
    <property type="match status" value="1"/>
</dbReference>
<dbReference type="RefSeq" id="WP_199502427.1">
    <property type="nucleotide sequence ID" value="NZ_JAEMUK010000029.1"/>
</dbReference>
<dbReference type="Gene3D" id="3.30.300.30">
    <property type="match status" value="1"/>
</dbReference>
<dbReference type="InterPro" id="IPR036736">
    <property type="entry name" value="ACP-like_sf"/>
</dbReference>
<dbReference type="GO" id="GO:0031177">
    <property type="term" value="F:phosphopantetheine binding"/>
    <property type="evidence" value="ECO:0007669"/>
    <property type="project" value="TreeGrafter"/>
</dbReference>
<dbReference type="Gene3D" id="3.30.559.30">
    <property type="entry name" value="Nonribosomal peptide synthetase, condensation domain"/>
    <property type="match status" value="1"/>
</dbReference>